<dbReference type="Proteomes" id="UP000539146">
    <property type="component" value="Unassembled WGS sequence"/>
</dbReference>
<dbReference type="GO" id="GO:0003700">
    <property type="term" value="F:DNA-binding transcription factor activity"/>
    <property type="evidence" value="ECO:0007669"/>
    <property type="project" value="InterPro"/>
</dbReference>
<dbReference type="InterPro" id="IPR003313">
    <property type="entry name" value="AraC-bd"/>
</dbReference>
<dbReference type="InterPro" id="IPR014710">
    <property type="entry name" value="RmlC-like_jellyroll"/>
</dbReference>
<dbReference type="Pfam" id="PF12833">
    <property type="entry name" value="HTH_18"/>
    <property type="match status" value="1"/>
</dbReference>
<evidence type="ECO:0000256" key="3">
    <source>
        <dbReference type="ARBA" id="ARBA00023159"/>
    </source>
</evidence>
<dbReference type="InterPro" id="IPR009057">
    <property type="entry name" value="Homeodomain-like_sf"/>
</dbReference>
<dbReference type="AlphaFoldDB" id="A0A850DYI7"/>
<dbReference type="PRINTS" id="PR00032">
    <property type="entry name" value="HTHARAC"/>
</dbReference>
<dbReference type="PROSITE" id="PS00041">
    <property type="entry name" value="HTH_ARAC_FAMILY_1"/>
    <property type="match status" value="1"/>
</dbReference>
<dbReference type="InterPro" id="IPR018062">
    <property type="entry name" value="HTH_AraC-typ_CS"/>
</dbReference>
<dbReference type="InterPro" id="IPR037923">
    <property type="entry name" value="HTH-like"/>
</dbReference>
<dbReference type="Pfam" id="PF02311">
    <property type="entry name" value="AraC_binding"/>
    <property type="match status" value="1"/>
</dbReference>
<dbReference type="InterPro" id="IPR020449">
    <property type="entry name" value="Tscrpt_reg_AraC-type_HTH"/>
</dbReference>
<dbReference type="GO" id="GO:0043565">
    <property type="term" value="F:sequence-specific DNA binding"/>
    <property type="evidence" value="ECO:0007669"/>
    <property type="project" value="InterPro"/>
</dbReference>
<organism evidence="6 7">
    <name type="scientific">Curtobacterium citreum</name>
    <dbReference type="NCBI Taxonomy" id="2036"/>
    <lineage>
        <taxon>Bacteria</taxon>
        <taxon>Bacillati</taxon>
        <taxon>Actinomycetota</taxon>
        <taxon>Actinomycetes</taxon>
        <taxon>Micrococcales</taxon>
        <taxon>Microbacteriaceae</taxon>
        <taxon>Curtobacterium</taxon>
    </lineage>
</organism>
<reference evidence="6 7" key="1">
    <citation type="submission" date="2020-05" db="EMBL/GenBank/DDBJ databases">
        <title>Genome Sequencing of Type Strains.</title>
        <authorList>
            <person name="Lemaire J.F."/>
            <person name="Inderbitzin P."/>
            <person name="Gregorio O.A."/>
            <person name="Collins S.B."/>
            <person name="Wespe N."/>
            <person name="Knight-Connoni V."/>
        </authorList>
    </citation>
    <scope>NUCLEOTIDE SEQUENCE [LARGE SCALE GENOMIC DNA]</scope>
    <source>
        <strain evidence="6 7">DSM 20512</strain>
    </source>
</reference>
<dbReference type="SUPFAM" id="SSF46689">
    <property type="entry name" value="Homeodomain-like"/>
    <property type="match status" value="2"/>
</dbReference>
<proteinExistence type="predicted"/>
<protein>
    <submittedName>
        <fullName evidence="6">AraC family transcriptional regulator</fullName>
    </submittedName>
</protein>
<sequence length="305" mass="32741">MHAPPLHRVPERVRDRDGNVRLDAPPLYVGLHRHRDGYPLHTHSFVEVAFVVSGAGNHVCDAVATPLRVGDVLVLEPGRAHGYSDCDDLTVLNCCFTEPFFDALLSSLRSEAAPRPGGGRLVHGRFAADDAAQLTAHIGEVLGLLSAQPASRPAILAEVVHLLAQLPSANPVVTAGRRAPARSVSIACARLIDASLDEPITLDQLAHELHITKYHLVRTFTADFGVPPLTYLAARRLDVAAYLVATTDRGIADIASAVGLTDANYFSRRFKQRFGLTPSAYRAAQVAGPILPRSGRRTASRAAEA</sequence>
<feature type="domain" description="HTH araC/xylS-type" evidence="5">
    <location>
        <begin position="186"/>
        <end position="284"/>
    </location>
</feature>
<evidence type="ECO:0000259" key="5">
    <source>
        <dbReference type="PROSITE" id="PS01124"/>
    </source>
</evidence>
<comment type="caution">
    <text evidence="6">The sequence shown here is derived from an EMBL/GenBank/DDBJ whole genome shotgun (WGS) entry which is preliminary data.</text>
</comment>
<dbReference type="RefSeq" id="WP_175327030.1">
    <property type="nucleotide sequence ID" value="NZ_BAAAWP010000001.1"/>
</dbReference>
<keyword evidence="2" id="KW-0238">DNA-binding</keyword>
<dbReference type="SUPFAM" id="SSF51215">
    <property type="entry name" value="Regulatory protein AraC"/>
    <property type="match status" value="1"/>
</dbReference>
<keyword evidence="1" id="KW-0805">Transcription regulation</keyword>
<evidence type="ECO:0000256" key="2">
    <source>
        <dbReference type="ARBA" id="ARBA00023125"/>
    </source>
</evidence>
<dbReference type="PANTHER" id="PTHR46796">
    <property type="entry name" value="HTH-TYPE TRANSCRIPTIONAL ACTIVATOR RHAS-RELATED"/>
    <property type="match status" value="1"/>
</dbReference>
<dbReference type="SMART" id="SM00342">
    <property type="entry name" value="HTH_ARAC"/>
    <property type="match status" value="1"/>
</dbReference>
<name>A0A850DYI7_9MICO</name>
<evidence type="ECO:0000256" key="1">
    <source>
        <dbReference type="ARBA" id="ARBA00023015"/>
    </source>
</evidence>
<accession>A0A850DYI7</accession>
<evidence type="ECO:0000256" key="4">
    <source>
        <dbReference type="ARBA" id="ARBA00023163"/>
    </source>
</evidence>
<keyword evidence="3" id="KW-0010">Activator</keyword>
<gene>
    <name evidence="6" type="ORF">HP467_17960</name>
</gene>
<dbReference type="InterPro" id="IPR018060">
    <property type="entry name" value="HTH_AraC"/>
</dbReference>
<dbReference type="Gene3D" id="1.10.10.60">
    <property type="entry name" value="Homeodomain-like"/>
    <property type="match status" value="2"/>
</dbReference>
<dbReference type="Gene3D" id="2.60.120.10">
    <property type="entry name" value="Jelly Rolls"/>
    <property type="match status" value="1"/>
</dbReference>
<evidence type="ECO:0000313" key="7">
    <source>
        <dbReference type="Proteomes" id="UP000539146"/>
    </source>
</evidence>
<dbReference type="PROSITE" id="PS01124">
    <property type="entry name" value="HTH_ARAC_FAMILY_2"/>
    <property type="match status" value="1"/>
</dbReference>
<evidence type="ECO:0000313" key="6">
    <source>
        <dbReference type="EMBL" id="NUU29981.1"/>
    </source>
</evidence>
<dbReference type="InterPro" id="IPR050204">
    <property type="entry name" value="AraC_XylS_family_regulators"/>
</dbReference>
<keyword evidence="4" id="KW-0804">Transcription</keyword>
<dbReference type="EMBL" id="JABMCG010000126">
    <property type="protein sequence ID" value="NUU29981.1"/>
    <property type="molecule type" value="Genomic_DNA"/>
</dbReference>